<dbReference type="Gene3D" id="2.130.10.10">
    <property type="entry name" value="YVTN repeat-like/Quinoprotein amine dehydrogenase"/>
    <property type="match status" value="4"/>
</dbReference>
<name>A0ABT0G5P4_9ACTN</name>
<feature type="domain" description="Protein kinase" evidence="2">
    <location>
        <begin position="4"/>
        <end position="261"/>
    </location>
</feature>
<dbReference type="SUPFAM" id="SSF82171">
    <property type="entry name" value="DPP6 N-terminal domain-like"/>
    <property type="match status" value="2"/>
</dbReference>
<dbReference type="SMART" id="SM00320">
    <property type="entry name" value="WD40"/>
    <property type="match status" value="4"/>
</dbReference>
<gene>
    <name evidence="3" type="ORF">MF672_040015</name>
</gene>
<dbReference type="SUPFAM" id="SSF56112">
    <property type="entry name" value="Protein kinase-like (PK-like)"/>
    <property type="match status" value="1"/>
</dbReference>
<dbReference type="InterPro" id="IPR049052">
    <property type="entry name" value="nSTAND1"/>
</dbReference>
<dbReference type="Pfam" id="PF00069">
    <property type="entry name" value="Pkinase"/>
    <property type="match status" value="1"/>
</dbReference>
<accession>A0ABT0G5P4</accession>
<dbReference type="PANTHER" id="PTHR44329">
    <property type="entry name" value="SERINE/THREONINE-PROTEIN KINASE TNNI3K-RELATED"/>
    <property type="match status" value="1"/>
</dbReference>
<comment type="caution">
    <text evidence="3">The sequence shown here is derived from an EMBL/GenBank/DDBJ whole genome shotgun (WGS) entry which is preliminary data.</text>
</comment>
<protein>
    <submittedName>
        <fullName evidence="3">Serine/threonine-protein kinase</fullName>
    </submittedName>
</protein>
<dbReference type="InterPro" id="IPR015943">
    <property type="entry name" value="WD40/YVTN_repeat-like_dom_sf"/>
</dbReference>
<dbReference type="Proteomes" id="UP001317259">
    <property type="component" value="Unassembled WGS sequence"/>
</dbReference>
<keyword evidence="1" id="KW-1133">Transmembrane helix</keyword>
<feature type="transmembrane region" description="Helical" evidence="1">
    <location>
        <begin position="437"/>
        <end position="457"/>
    </location>
</feature>
<dbReference type="Pfam" id="PF20703">
    <property type="entry name" value="nSTAND1"/>
    <property type="match status" value="1"/>
</dbReference>
<keyword evidence="3" id="KW-0808">Transferase</keyword>
<keyword evidence="1" id="KW-0812">Transmembrane</keyword>
<dbReference type="SMART" id="SM00220">
    <property type="entry name" value="S_TKc"/>
    <property type="match status" value="1"/>
</dbReference>
<dbReference type="PROSITE" id="PS00108">
    <property type="entry name" value="PROTEIN_KINASE_ST"/>
    <property type="match status" value="1"/>
</dbReference>
<evidence type="ECO:0000259" key="2">
    <source>
        <dbReference type="PROSITE" id="PS50011"/>
    </source>
</evidence>
<dbReference type="InterPro" id="IPR051681">
    <property type="entry name" value="Ser/Thr_Kinases-Pseudokinases"/>
</dbReference>
<keyword evidence="4" id="KW-1185">Reference proteome</keyword>
<dbReference type="PROSITE" id="PS50011">
    <property type="entry name" value="PROTEIN_KINASE_DOM"/>
    <property type="match status" value="1"/>
</dbReference>
<dbReference type="InterPro" id="IPR000719">
    <property type="entry name" value="Prot_kinase_dom"/>
</dbReference>
<keyword evidence="1" id="KW-0472">Membrane</keyword>
<sequence>MGRYWLAGRLGAGGQGVVYEAYGEEGERVAVKVPRFDGPEARARLAREAAAARRVASFCTARVIEAQVDAAPLFIVSEYVPGPSLRQVVAGAGPYDAGALRRLAIGVATALTAIHQAGVVHRDLKPDNIILSPDGPRVIDFGVAREAGPTTTGPALGTPAYMAPEVLTGHAATPAADVWAWAMVVLFAARGRDAIEAGEPMAVAGRVLGFAPGPGELRDELPDGLAPLVAAALAADPAARPAARDLLLRLLGDAPSGDPLAQGGALAGSLSGDGAPALGTVAEELYAELSEPERASAPEVFLRMLDGDTLRPVRRDELPESADVAGLLAVFTAAGLLTRRGDGYELAAPGLVQAWPRLRDWAAANRDGLPVHRRLAEAAAEWDRHGRRPADLPQGAVLDRTLQWAAAERKDLTLARRERDFLDAAARQARRRGRRRNLVAAALAVLLVAALGGLGAAEYLRRETGRQRDDALARELALRADGLRELEPVLARLLSVAAWRLDPALPETRGALADAASQAMIDAFTAPYVNSQSVQALSQDGRTLASADAGTARVWDVATRRPLHELSGLPADVERLAVTGDGRLLATLDPEGVRLWDTATGRPAGGRFAREAYAGVLGRLDFDPAGRLLTVPEGAASQRWYDLATRRRLDAPSGAGLDAISADGRYGFVSEGSGEQAELWDLTRRRRLPAPWLPGRGVSVQAAFSADGTTLAVVEDVPRHDKPKIHVYDLATGDTILNDEGGPGQTVAFTPGDRFVALHAVNTLLTLWGRGSRRIEWRRELLHTVDQVRFDPDGRTVRVLGEGIVKTIDVSVLSDRPLAGGDARVLPDPSARVVAVKRPGTLELLDAATGRRLAAPLTWPGEDEVMAFSPDGTRLAAAAGKSVRVVDARSGQVLSSFGLVTKGATEVYAAAFGPGGHTLALSVMDDDSQDRLELRDLDHATSTATSLPATGLLGFRPDGRLLVGETAPHLVDPARLTTLPGDPESLRLDGSSAFSPDGRQVVFTGPDRLSLWTGDLTRRLATFALVPYLDARLVAWSPDGRVIATYEGGERVRLWDAATRRPMGVVFDGQGDPTASGTPWLGFSADGRTLHSLAEDGTLRTHDLSEPRMAATACERAGRTLTPGEWARHLPGVTPFDVCP</sequence>
<dbReference type="Gene3D" id="3.30.200.20">
    <property type="entry name" value="Phosphorylase Kinase, domain 1"/>
    <property type="match status" value="1"/>
</dbReference>
<dbReference type="RefSeq" id="WP_247815664.1">
    <property type="nucleotide sequence ID" value="NZ_JAKRKC020000002.1"/>
</dbReference>
<dbReference type="GO" id="GO:0016301">
    <property type="term" value="F:kinase activity"/>
    <property type="evidence" value="ECO:0007669"/>
    <property type="project" value="UniProtKB-KW"/>
</dbReference>
<proteinExistence type="predicted"/>
<dbReference type="CDD" id="cd14014">
    <property type="entry name" value="STKc_PknB_like"/>
    <property type="match status" value="1"/>
</dbReference>
<dbReference type="InterPro" id="IPR011009">
    <property type="entry name" value="Kinase-like_dom_sf"/>
</dbReference>
<dbReference type="InterPro" id="IPR001680">
    <property type="entry name" value="WD40_rpt"/>
</dbReference>
<evidence type="ECO:0000313" key="3">
    <source>
        <dbReference type="EMBL" id="MCK2219941.1"/>
    </source>
</evidence>
<evidence type="ECO:0000313" key="4">
    <source>
        <dbReference type="Proteomes" id="UP001317259"/>
    </source>
</evidence>
<reference evidence="3 4" key="1">
    <citation type="submission" date="2022-04" db="EMBL/GenBank/DDBJ databases">
        <title>Genome draft of Actinomadura sp. ATCC 31491.</title>
        <authorList>
            <person name="Shi X."/>
            <person name="Du Y."/>
        </authorList>
    </citation>
    <scope>NUCLEOTIDE SEQUENCE [LARGE SCALE GENOMIC DNA]</scope>
    <source>
        <strain evidence="3 4">ATCC 31491</strain>
    </source>
</reference>
<keyword evidence="3" id="KW-0418">Kinase</keyword>
<dbReference type="InterPro" id="IPR008271">
    <property type="entry name" value="Ser/Thr_kinase_AS"/>
</dbReference>
<evidence type="ECO:0000256" key="1">
    <source>
        <dbReference type="SAM" id="Phobius"/>
    </source>
</evidence>
<dbReference type="Gene3D" id="1.10.510.10">
    <property type="entry name" value="Transferase(Phosphotransferase) domain 1"/>
    <property type="match status" value="1"/>
</dbReference>
<dbReference type="EMBL" id="JAKRKC020000002">
    <property type="protein sequence ID" value="MCK2219941.1"/>
    <property type="molecule type" value="Genomic_DNA"/>
</dbReference>
<organism evidence="3 4">
    <name type="scientific">Actinomadura luzonensis</name>
    <dbReference type="NCBI Taxonomy" id="2805427"/>
    <lineage>
        <taxon>Bacteria</taxon>
        <taxon>Bacillati</taxon>
        <taxon>Actinomycetota</taxon>
        <taxon>Actinomycetes</taxon>
        <taxon>Streptosporangiales</taxon>
        <taxon>Thermomonosporaceae</taxon>
        <taxon>Actinomadura</taxon>
    </lineage>
</organism>